<sequence>MDTGSREENASTTIYVFSSEVDTGSREEDALVGMQFASVEAWTPDSDDPARMSQSGRGVC</sequence>
<protein>
    <submittedName>
        <fullName evidence="1">Uncharacterized protein</fullName>
    </submittedName>
</protein>
<dbReference type="EMBL" id="BJNF01000010">
    <property type="protein sequence ID" value="GEC14551.1"/>
    <property type="molecule type" value="Genomic_DNA"/>
</dbReference>
<proteinExistence type="predicted"/>
<evidence type="ECO:0000313" key="2">
    <source>
        <dbReference type="Proteomes" id="UP000318825"/>
    </source>
</evidence>
<accession>A0A4Y3W911</accession>
<gene>
    <name evidence="1" type="ORF">NWI01_04430</name>
</gene>
<dbReference type="AlphaFoldDB" id="A0A4Y3W911"/>
<reference evidence="1 2" key="1">
    <citation type="submission" date="2019-06" db="EMBL/GenBank/DDBJ databases">
        <title>Whole genome shotgun sequence of Nitrobacter winogradskyi NBRC 14297.</title>
        <authorList>
            <person name="Hosoyama A."/>
            <person name="Uohara A."/>
            <person name="Ohji S."/>
            <person name="Ichikawa N."/>
        </authorList>
    </citation>
    <scope>NUCLEOTIDE SEQUENCE [LARGE SCALE GENOMIC DNA]</scope>
    <source>
        <strain evidence="1 2">NBRC 14297</strain>
    </source>
</reference>
<organism evidence="1 2">
    <name type="scientific">Nitrobacter winogradskyi</name>
    <name type="common">Nitrobacter agilis</name>
    <dbReference type="NCBI Taxonomy" id="913"/>
    <lineage>
        <taxon>Bacteria</taxon>
        <taxon>Pseudomonadati</taxon>
        <taxon>Pseudomonadota</taxon>
        <taxon>Alphaproteobacteria</taxon>
        <taxon>Hyphomicrobiales</taxon>
        <taxon>Nitrobacteraceae</taxon>
        <taxon>Nitrobacter</taxon>
    </lineage>
</organism>
<evidence type="ECO:0000313" key="1">
    <source>
        <dbReference type="EMBL" id="GEC14551.1"/>
    </source>
</evidence>
<name>A0A4Y3W911_NITWI</name>
<dbReference type="Proteomes" id="UP000318825">
    <property type="component" value="Unassembled WGS sequence"/>
</dbReference>
<comment type="caution">
    <text evidence="1">The sequence shown here is derived from an EMBL/GenBank/DDBJ whole genome shotgun (WGS) entry which is preliminary data.</text>
</comment>